<feature type="non-terminal residue" evidence="3">
    <location>
        <position position="1"/>
    </location>
</feature>
<proteinExistence type="predicted"/>
<dbReference type="PANTHER" id="PTHR33332">
    <property type="entry name" value="REVERSE TRANSCRIPTASE DOMAIN-CONTAINING PROTEIN"/>
    <property type="match status" value="1"/>
</dbReference>
<name>A0AAE0UYW6_9TELE</name>
<dbReference type="InterPro" id="IPR015095">
    <property type="entry name" value="AlkB_hom8_N"/>
</dbReference>
<sequence length="291" mass="33552">YRPGIGVDDAVIYLPHRVLTHLESAGSTLRVIFFDFSSDFNTIQPALLCGKLERSGMDVHLAAWTINYLTNRPQYKFSDDSAIVGCVCDGNEQEYRDVIKDFADWCECNHLHLNTSKTKEMVIDFQRRRTPHHTPVTIQGLDIEFVDSFKYLGVHLNNRLDWLDNTHALYKKGQSRLHLLRRLGSFGVCRTLLRTFYDTVVVSAILYAIVCWLGGSTQWNRKRLNKLVRRASCVLGCPLDLVEEVGERRMLAKLRFIMNNTSHLLYGTVEILCSSFSSRLLHPQCRKEHHH</sequence>
<dbReference type="Proteomes" id="UP001274896">
    <property type="component" value="Unassembled WGS sequence"/>
</dbReference>
<keyword evidence="4" id="KW-1185">Reference proteome</keyword>
<comment type="caution">
    <text evidence="3">The sequence shown here is derived from an EMBL/GenBank/DDBJ whole genome shotgun (WGS) entry which is preliminary data.</text>
</comment>
<gene>
    <name evidence="3" type="ORF">QTP70_032513</name>
</gene>
<protein>
    <recommendedName>
        <fullName evidence="2">Alkylated DNA repair protein AlkB homologue 8 N-terminal domain-containing protein</fullName>
    </recommendedName>
</protein>
<feature type="domain" description="Alkylated DNA repair protein AlkB homologue 8 N-terminal" evidence="2">
    <location>
        <begin position="164"/>
        <end position="198"/>
    </location>
</feature>
<evidence type="ECO:0000259" key="2">
    <source>
        <dbReference type="Pfam" id="PF09004"/>
    </source>
</evidence>
<keyword evidence="1" id="KW-0812">Transmembrane</keyword>
<dbReference type="EMBL" id="JAUCMX010000012">
    <property type="protein sequence ID" value="KAK3529637.1"/>
    <property type="molecule type" value="Genomic_DNA"/>
</dbReference>
<evidence type="ECO:0000313" key="4">
    <source>
        <dbReference type="Proteomes" id="UP001274896"/>
    </source>
</evidence>
<dbReference type="Pfam" id="PF09004">
    <property type="entry name" value="ALKBH8_N"/>
    <property type="match status" value="1"/>
</dbReference>
<keyword evidence="1" id="KW-0472">Membrane</keyword>
<dbReference type="GO" id="GO:0008168">
    <property type="term" value="F:methyltransferase activity"/>
    <property type="evidence" value="ECO:0007669"/>
    <property type="project" value="InterPro"/>
</dbReference>
<organism evidence="3 4">
    <name type="scientific">Hemibagrus guttatus</name>
    <dbReference type="NCBI Taxonomy" id="175788"/>
    <lineage>
        <taxon>Eukaryota</taxon>
        <taxon>Metazoa</taxon>
        <taxon>Chordata</taxon>
        <taxon>Craniata</taxon>
        <taxon>Vertebrata</taxon>
        <taxon>Euteleostomi</taxon>
        <taxon>Actinopterygii</taxon>
        <taxon>Neopterygii</taxon>
        <taxon>Teleostei</taxon>
        <taxon>Ostariophysi</taxon>
        <taxon>Siluriformes</taxon>
        <taxon>Bagridae</taxon>
        <taxon>Hemibagrus</taxon>
    </lineage>
</organism>
<evidence type="ECO:0000313" key="3">
    <source>
        <dbReference type="EMBL" id="KAK3529637.1"/>
    </source>
</evidence>
<keyword evidence="1" id="KW-1133">Transmembrane helix</keyword>
<reference evidence="3" key="1">
    <citation type="submission" date="2023-06" db="EMBL/GenBank/DDBJ databases">
        <title>Male Hemibagrus guttatus genome.</title>
        <authorList>
            <person name="Bian C."/>
        </authorList>
    </citation>
    <scope>NUCLEOTIDE SEQUENCE</scope>
    <source>
        <strain evidence="3">Male_cb2023</strain>
        <tissue evidence="3">Muscle</tissue>
    </source>
</reference>
<dbReference type="GO" id="GO:0016706">
    <property type="term" value="F:2-oxoglutarate-dependent dioxygenase activity"/>
    <property type="evidence" value="ECO:0007669"/>
    <property type="project" value="InterPro"/>
</dbReference>
<dbReference type="AlphaFoldDB" id="A0AAE0UYW6"/>
<feature type="non-terminal residue" evidence="3">
    <location>
        <position position="291"/>
    </location>
</feature>
<feature type="transmembrane region" description="Helical" evidence="1">
    <location>
        <begin position="196"/>
        <end position="215"/>
    </location>
</feature>
<accession>A0AAE0UYW6</accession>
<evidence type="ECO:0000256" key="1">
    <source>
        <dbReference type="SAM" id="Phobius"/>
    </source>
</evidence>